<dbReference type="GO" id="GO:0005829">
    <property type="term" value="C:cytosol"/>
    <property type="evidence" value="ECO:0007669"/>
    <property type="project" value="TreeGrafter"/>
</dbReference>
<dbReference type="NCBIfam" id="TIGR00138">
    <property type="entry name" value="rsmG_gidB"/>
    <property type="match status" value="1"/>
</dbReference>
<dbReference type="GO" id="GO:0070043">
    <property type="term" value="F:rRNA (guanine-N7-)-methyltransferase activity"/>
    <property type="evidence" value="ECO:0007669"/>
    <property type="project" value="TreeGrafter"/>
</dbReference>
<reference evidence="4" key="1">
    <citation type="submission" date="2020-05" db="EMBL/GenBank/DDBJ databases">
        <authorList>
            <person name="Chiriac C."/>
            <person name="Salcher M."/>
            <person name="Ghai R."/>
            <person name="Kavagutti S V."/>
        </authorList>
    </citation>
    <scope>NUCLEOTIDE SEQUENCE</scope>
</reference>
<keyword evidence="3" id="KW-0808">Transferase</keyword>
<evidence type="ECO:0000256" key="1">
    <source>
        <dbReference type="ARBA" id="ARBA00022490"/>
    </source>
</evidence>
<protein>
    <submittedName>
        <fullName evidence="4">Unannotated protein</fullName>
    </submittedName>
</protein>
<dbReference type="InterPro" id="IPR029063">
    <property type="entry name" value="SAM-dependent_MTases_sf"/>
</dbReference>
<name>A0A6J7RH62_9ZZZZ</name>
<dbReference type="Gene3D" id="3.40.50.150">
    <property type="entry name" value="Vaccinia Virus protein VP39"/>
    <property type="match status" value="1"/>
</dbReference>
<proteinExistence type="inferred from homology"/>
<gene>
    <name evidence="4" type="ORF">UFOPK3992_02125</name>
</gene>
<keyword evidence="2" id="KW-0698">rRNA processing</keyword>
<dbReference type="InterPro" id="IPR003682">
    <property type="entry name" value="rRNA_ssu_MeTfrase_G"/>
</dbReference>
<dbReference type="HAMAP" id="MF_00074">
    <property type="entry name" value="16SrRNA_methyltr_G"/>
    <property type="match status" value="1"/>
</dbReference>
<dbReference type="EMBL" id="CAFBOZ010000407">
    <property type="protein sequence ID" value="CAB5027898.1"/>
    <property type="molecule type" value="Genomic_DNA"/>
</dbReference>
<sequence length="240" mass="25587">MEDVSRETWVYGAVPVAVSSTYPEAVPGLIVLHQLLSTDAVTWGLIGPREVPRLWDRHILNCAVVSELLGPDPHGGGSLADVGSGAGLPGLVIALVRPELRVTLIEPLARRATFLSEAVSTLGLADRVEVIRARAEDLRGVTYRYVTARAVAPLDRLCGWALPLVSDGGQFLAIKGRQAAQEVEAIQASGKPIASMHIVHCGEGVVSPLTTVVVVDVTGSRTILRSDSARTRPNRGDRRD</sequence>
<keyword evidence="1" id="KW-0963">Cytoplasm</keyword>
<dbReference type="AlphaFoldDB" id="A0A6J7RH62"/>
<accession>A0A6J7RH62</accession>
<dbReference type="Pfam" id="PF02527">
    <property type="entry name" value="GidB"/>
    <property type="match status" value="1"/>
</dbReference>
<evidence type="ECO:0000256" key="3">
    <source>
        <dbReference type="ARBA" id="ARBA00022679"/>
    </source>
</evidence>
<dbReference type="PANTHER" id="PTHR31760">
    <property type="entry name" value="S-ADENOSYL-L-METHIONINE-DEPENDENT METHYLTRANSFERASES SUPERFAMILY PROTEIN"/>
    <property type="match status" value="1"/>
</dbReference>
<evidence type="ECO:0000313" key="4">
    <source>
        <dbReference type="EMBL" id="CAB5027898.1"/>
    </source>
</evidence>
<dbReference type="PANTHER" id="PTHR31760:SF0">
    <property type="entry name" value="S-ADENOSYL-L-METHIONINE-DEPENDENT METHYLTRANSFERASES SUPERFAMILY PROTEIN"/>
    <property type="match status" value="1"/>
</dbReference>
<organism evidence="4">
    <name type="scientific">freshwater metagenome</name>
    <dbReference type="NCBI Taxonomy" id="449393"/>
    <lineage>
        <taxon>unclassified sequences</taxon>
        <taxon>metagenomes</taxon>
        <taxon>ecological metagenomes</taxon>
    </lineage>
</organism>
<evidence type="ECO:0000256" key="2">
    <source>
        <dbReference type="ARBA" id="ARBA00022552"/>
    </source>
</evidence>
<dbReference type="SUPFAM" id="SSF53335">
    <property type="entry name" value="S-adenosyl-L-methionine-dependent methyltransferases"/>
    <property type="match status" value="1"/>
</dbReference>